<name>A0A8H4U4A8_9HYPO</name>
<feature type="domain" description="Glycylpeptide N-tetradecanoyltransferase C-terminal" evidence="11">
    <location>
        <begin position="197"/>
        <end position="411"/>
    </location>
</feature>
<evidence type="ECO:0000256" key="6">
    <source>
        <dbReference type="ARBA" id="ARBA00023315"/>
    </source>
</evidence>
<comment type="catalytic activity">
    <reaction evidence="7 8">
        <text>N-terminal glycyl-[protein] + tetradecanoyl-CoA = N-tetradecanoylglycyl-[protein] + CoA + H(+)</text>
        <dbReference type="Rhea" id="RHEA:15521"/>
        <dbReference type="Rhea" id="RHEA-COMP:12666"/>
        <dbReference type="Rhea" id="RHEA-COMP:12667"/>
        <dbReference type="ChEBI" id="CHEBI:15378"/>
        <dbReference type="ChEBI" id="CHEBI:57287"/>
        <dbReference type="ChEBI" id="CHEBI:57385"/>
        <dbReference type="ChEBI" id="CHEBI:64723"/>
        <dbReference type="ChEBI" id="CHEBI:133050"/>
        <dbReference type="EC" id="2.3.1.97"/>
    </reaction>
</comment>
<sequence length="414" mass="47474">MASYKFWKTQPVSQFNSTNGVTDGPIRLIEPEDIPPEPEKLLPGYEWATLDLDNETHLDEVFHLLADHYVEDDDNDFRFLYAKDLLKYVLQPPGWIKNWHVGIRSSESQELVACICGIPSTVTIRRKELQVSVIDYLCIHTSLRRRRLTPVLIREITRRCYQDGVFQAVYTSATVLPKPVTTARYFHRTLNWLKLHDVGFVNLSLDSTKDAEIERMALPAEPSLAGMRPLKIEDIPCVHGLLSRYLKRFDLALSPTQEEVQHWLLGTANSPADEILWTYVVEDPDTLAITDFVSFFFVETLVLKNPKHRSIKVAYLNYYASEAGFSRKPADLKERLVLLINDALIFAKSNGADVFDALTTYHNHLFFDELKFQQGYGELHFYLFNYQTPPIPGDANYMRLATNRDKGGVGLIVT</sequence>
<dbReference type="EMBL" id="JABEXW010000165">
    <property type="protein sequence ID" value="KAF4969329.1"/>
    <property type="molecule type" value="Genomic_DNA"/>
</dbReference>
<dbReference type="EC" id="2.3.1.97" evidence="3 8"/>
<evidence type="ECO:0000256" key="2">
    <source>
        <dbReference type="ARBA" id="ARBA00009469"/>
    </source>
</evidence>
<dbReference type="OrthoDB" id="60315at2759"/>
<evidence type="ECO:0000313" key="13">
    <source>
        <dbReference type="Proteomes" id="UP000622797"/>
    </source>
</evidence>
<evidence type="ECO:0000256" key="3">
    <source>
        <dbReference type="ARBA" id="ARBA00012923"/>
    </source>
</evidence>
<feature type="domain" description="Glycylpeptide N-tetradecanoyltransferase N-terminal" evidence="10">
    <location>
        <begin position="30"/>
        <end position="182"/>
    </location>
</feature>
<proteinExistence type="inferred from homology"/>
<evidence type="ECO:0000256" key="1">
    <source>
        <dbReference type="ARBA" id="ARBA00003900"/>
    </source>
</evidence>
<protein>
    <recommendedName>
        <fullName evidence="4 8">Glycylpeptide N-tetradecanoyltransferase</fullName>
        <ecNumber evidence="3 8">2.3.1.97</ecNumber>
    </recommendedName>
</protein>
<evidence type="ECO:0000259" key="10">
    <source>
        <dbReference type="Pfam" id="PF01233"/>
    </source>
</evidence>
<dbReference type="InterPro" id="IPR000903">
    <property type="entry name" value="NMT"/>
</dbReference>
<evidence type="ECO:0000256" key="4">
    <source>
        <dbReference type="ARBA" id="ARBA00022240"/>
    </source>
</evidence>
<gene>
    <name evidence="12" type="ORF">FSARC_3403</name>
</gene>
<reference evidence="12" key="2">
    <citation type="submission" date="2020-05" db="EMBL/GenBank/DDBJ databases">
        <authorList>
            <person name="Kim H.-S."/>
            <person name="Proctor R.H."/>
            <person name="Brown D.W."/>
        </authorList>
    </citation>
    <scope>NUCLEOTIDE SEQUENCE</scope>
    <source>
        <strain evidence="12">NRRL 20472</strain>
    </source>
</reference>
<keyword evidence="5 8" id="KW-0808">Transferase</keyword>
<accession>A0A8H4U4A8</accession>
<dbReference type="GO" id="GO:0005737">
    <property type="term" value="C:cytoplasm"/>
    <property type="evidence" value="ECO:0007669"/>
    <property type="project" value="TreeGrafter"/>
</dbReference>
<evidence type="ECO:0000256" key="7">
    <source>
        <dbReference type="ARBA" id="ARBA00048276"/>
    </source>
</evidence>
<dbReference type="InterPro" id="IPR016181">
    <property type="entry name" value="Acyl_CoA_acyltransferase"/>
</dbReference>
<dbReference type="InterPro" id="IPR022677">
    <property type="entry name" value="NMT_C"/>
</dbReference>
<comment type="similarity">
    <text evidence="2 9">Belongs to the NMT family.</text>
</comment>
<keyword evidence="13" id="KW-1185">Reference proteome</keyword>
<reference evidence="12" key="1">
    <citation type="journal article" date="2020" name="BMC Genomics">
        <title>Correction to: Identification and distribution of gene clusters required for synthesis of sphingolipid metabolism inhibitors in diverse species of the filamentous fungus Fusarium.</title>
        <authorList>
            <person name="Kim H.S."/>
            <person name="Lohmar J.M."/>
            <person name="Busman M."/>
            <person name="Brown D.W."/>
            <person name="Naumann T.A."/>
            <person name="Divon H.H."/>
            <person name="Lysoe E."/>
            <person name="Uhlig S."/>
            <person name="Proctor R.H."/>
        </authorList>
    </citation>
    <scope>NUCLEOTIDE SEQUENCE</scope>
    <source>
        <strain evidence="12">NRRL 20472</strain>
    </source>
</reference>
<dbReference type="Pfam" id="PF02799">
    <property type="entry name" value="NMT_C"/>
    <property type="match status" value="1"/>
</dbReference>
<dbReference type="PANTHER" id="PTHR11377">
    <property type="entry name" value="N-MYRISTOYL TRANSFERASE"/>
    <property type="match status" value="1"/>
</dbReference>
<keyword evidence="6 8" id="KW-0012">Acyltransferase</keyword>
<evidence type="ECO:0000256" key="5">
    <source>
        <dbReference type="ARBA" id="ARBA00022679"/>
    </source>
</evidence>
<evidence type="ECO:0000256" key="9">
    <source>
        <dbReference type="RuleBase" id="RU004178"/>
    </source>
</evidence>
<dbReference type="AlphaFoldDB" id="A0A8H4U4A8"/>
<dbReference type="InterPro" id="IPR022676">
    <property type="entry name" value="NMT_N"/>
</dbReference>
<evidence type="ECO:0000256" key="8">
    <source>
        <dbReference type="RuleBase" id="RU000586"/>
    </source>
</evidence>
<evidence type="ECO:0000259" key="11">
    <source>
        <dbReference type="Pfam" id="PF02799"/>
    </source>
</evidence>
<organism evidence="12 13">
    <name type="scientific">Fusarium sarcochroum</name>
    <dbReference type="NCBI Taxonomy" id="1208366"/>
    <lineage>
        <taxon>Eukaryota</taxon>
        <taxon>Fungi</taxon>
        <taxon>Dikarya</taxon>
        <taxon>Ascomycota</taxon>
        <taxon>Pezizomycotina</taxon>
        <taxon>Sordariomycetes</taxon>
        <taxon>Hypocreomycetidae</taxon>
        <taxon>Hypocreales</taxon>
        <taxon>Nectriaceae</taxon>
        <taxon>Fusarium</taxon>
        <taxon>Fusarium lateritium species complex</taxon>
    </lineage>
</organism>
<dbReference type="SUPFAM" id="SSF55729">
    <property type="entry name" value="Acyl-CoA N-acyltransferases (Nat)"/>
    <property type="match status" value="2"/>
</dbReference>
<comment type="caution">
    <text evidence="12">The sequence shown here is derived from an EMBL/GenBank/DDBJ whole genome shotgun (WGS) entry which is preliminary data.</text>
</comment>
<evidence type="ECO:0000313" key="12">
    <source>
        <dbReference type="EMBL" id="KAF4969329.1"/>
    </source>
</evidence>
<dbReference type="Gene3D" id="3.40.630.30">
    <property type="match status" value="2"/>
</dbReference>
<dbReference type="Proteomes" id="UP000622797">
    <property type="component" value="Unassembled WGS sequence"/>
</dbReference>
<comment type="function">
    <text evidence="1 8">Adds a myristoyl group to the N-terminal glycine residue of certain cellular proteins.</text>
</comment>
<dbReference type="PIRSF" id="PIRSF015892">
    <property type="entry name" value="N-myristl_transf"/>
    <property type="match status" value="1"/>
</dbReference>
<dbReference type="GO" id="GO:0004379">
    <property type="term" value="F:glycylpeptide N-tetradecanoyltransferase activity"/>
    <property type="evidence" value="ECO:0007669"/>
    <property type="project" value="UniProtKB-EC"/>
</dbReference>
<dbReference type="PANTHER" id="PTHR11377:SF5">
    <property type="entry name" value="GLYCYLPEPTIDE N-TETRADECANOYLTRANSFERASE"/>
    <property type="match status" value="1"/>
</dbReference>
<dbReference type="Pfam" id="PF01233">
    <property type="entry name" value="NMT"/>
    <property type="match status" value="1"/>
</dbReference>